<name>A0A8S3W717_PARAO</name>
<evidence type="ECO:0000313" key="3">
    <source>
        <dbReference type="EMBL" id="CAG4944036.1"/>
    </source>
</evidence>
<feature type="domain" description="PiggyBac transposable element-derived protein" evidence="2">
    <location>
        <begin position="91"/>
        <end position="170"/>
    </location>
</feature>
<feature type="region of interest" description="Disordered" evidence="1">
    <location>
        <begin position="1"/>
        <end position="69"/>
    </location>
</feature>
<feature type="domain" description="PiggyBac transposable element-derived protein" evidence="2">
    <location>
        <begin position="171"/>
        <end position="221"/>
    </location>
</feature>
<gene>
    <name evidence="3" type="ORF">PAPOLLO_LOCUS2808</name>
</gene>
<evidence type="ECO:0000259" key="2">
    <source>
        <dbReference type="Pfam" id="PF13843"/>
    </source>
</evidence>
<dbReference type="Pfam" id="PF13843">
    <property type="entry name" value="DDE_Tnp_1_7"/>
    <property type="match status" value="2"/>
</dbReference>
<organism evidence="3 4">
    <name type="scientific">Parnassius apollo</name>
    <name type="common">Apollo butterfly</name>
    <name type="synonym">Papilio apollo</name>
    <dbReference type="NCBI Taxonomy" id="110799"/>
    <lineage>
        <taxon>Eukaryota</taxon>
        <taxon>Metazoa</taxon>
        <taxon>Ecdysozoa</taxon>
        <taxon>Arthropoda</taxon>
        <taxon>Hexapoda</taxon>
        <taxon>Insecta</taxon>
        <taxon>Pterygota</taxon>
        <taxon>Neoptera</taxon>
        <taxon>Endopterygota</taxon>
        <taxon>Lepidoptera</taxon>
        <taxon>Glossata</taxon>
        <taxon>Ditrysia</taxon>
        <taxon>Papilionoidea</taxon>
        <taxon>Papilionidae</taxon>
        <taxon>Parnassiinae</taxon>
        <taxon>Parnassini</taxon>
        <taxon>Parnassius</taxon>
        <taxon>Parnassius</taxon>
    </lineage>
</organism>
<dbReference type="InterPro" id="IPR029526">
    <property type="entry name" value="PGBD"/>
</dbReference>
<feature type="compositionally biased region" description="Low complexity" evidence="1">
    <location>
        <begin position="41"/>
        <end position="54"/>
    </location>
</feature>
<dbReference type="AlphaFoldDB" id="A0A8S3W717"/>
<proteinExistence type="predicted"/>
<reference evidence="3" key="1">
    <citation type="submission" date="2021-04" db="EMBL/GenBank/DDBJ databases">
        <authorList>
            <person name="Tunstrom K."/>
        </authorList>
    </citation>
    <scope>NUCLEOTIDE SEQUENCE</scope>
</reference>
<feature type="compositionally biased region" description="Polar residues" evidence="1">
    <location>
        <begin position="1"/>
        <end position="12"/>
    </location>
</feature>
<feature type="compositionally biased region" description="Polar residues" evidence="1">
    <location>
        <begin position="55"/>
        <end position="64"/>
    </location>
</feature>
<keyword evidence="4" id="KW-1185">Reference proteome</keyword>
<evidence type="ECO:0000313" key="4">
    <source>
        <dbReference type="Proteomes" id="UP000691718"/>
    </source>
</evidence>
<dbReference type="Proteomes" id="UP000691718">
    <property type="component" value="Unassembled WGS sequence"/>
</dbReference>
<evidence type="ECO:0000256" key="1">
    <source>
        <dbReference type="SAM" id="MobiDB-lite"/>
    </source>
</evidence>
<sequence length="295" mass="33613">MYVQPDTSADSSFSEREHAESRSNAQATQQAITLRSNTIQSSSSLDSSDAPDTSNSELQPSSEENFPLVGENESNEWIDIPWEISDFPFLGPEPGKSEGQEGGQTSKIVTDLLDDYLNKGYKVYTDNYYNSVELTRKMSANKTYLCGTLQSTRKGNPKVVTSAEERNQFKLKPNIVVDYNNGMGGVDYSYQMISYYESMKKTKYWYKKFAIHIFQMFIHNAARIHNGQSGLNRSERIPLLNFTENVIIHLLSQKYIDYSERPGQSKEVNQSGQVLFQHYLEYIPPTEKKSKPTKP</sequence>
<protein>
    <submittedName>
        <fullName evidence="3">(apollo) hypothetical protein</fullName>
    </submittedName>
</protein>
<feature type="compositionally biased region" description="Polar residues" evidence="1">
    <location>
        <begin position="22"/>
        <end position="40"/>
    </location>
</feature>
<accession>A0A8S3W717</accession>
<dbReference type="OrthoDB" id="118105at2759"/>
<dbReference type="PANTHER" id="PTHR46599">
    <property type="entry name" value="PIGGYBAC TRANSPOSABLE ELEMENT-DERIVED PROTEIN 4"/>
    <property type="match status" value="1"/>
</dbReference>
<comment type="caution">
    <text evidence="3">The sequence shown here is derived from an EMBL/GenBank/DDBJ whole genome shotgun (WGS) entry which is preliminary data.</text>
</comment>
<dbReference type="PANTHER" id="PTHR46599:SF3">
    <property type="entry name" value="PIGGYBAC TRANSPOSABLE ELEMENT-DERIVED PROTEIN 4"/>
    <property type="match status" value="1"/>
</dbReference>
<dbReference type="EMBL" id="CAJQZP010000178">
    <property type="protein sequence ID" value="CAG4944036.1"/>
    <property type="molecule type" value="Genomic_DNA"/>
</dbReference>